<evidence type="ECO:0000313" key="1">
    <source>
        <dbReference type="EMBL" id="HII59753.1"/>
    </source>
</evidence>
<dbReference type="AlphaFoldDB" id="A0A832T493"/>
<name>A0A832T493_9EURY</name>
<comment type="caution">
    <text evidence="1">The sequence shown here is derived from an EMBL/GenBank/DDBJ whole genome shotgun (WGS) entry which is preliminary data.</text>
</comment>
<gene>
    <name evidence="1" type="ORF">HA335_04110</name>
</gene>
<dbReference type="EMBL" id="DUJR01000022">
    <property type="protein sequence ID" value="HII59753.1"/>
    <property type="molecule type" value="Genomic_DNA"/>
</dbReference>
<sequence length="65" mass="7070">MELKGRSISKHRGKASIAILQSGVARGNPTFYLGSIPIEGQSPSIVRIPLNTPLANARRCKFSYD</sequence>
<proteinExistence type="predicted"/>
<protein>
    <submittedName>
        <fullName evidence="1">Uncharacterized protein</fullName>
    </submittedName>
</protein>
<organism evidence="1 2">
    <name type="scientific">Methanocaldococcus jannaschii</name>
    <dbReference type="NCBI Taxonomy" id="2190"/>
    <lineage>
        <taxon>Archaea</taxon>
        <taxon>Methanobacteriati</taxon>
        <taxon>Methanobacteriota</taxon>
        <taxon>Methanomada group</taxon>
        <taxon>Methanococci</taxon>
        <taxon>Methanococcales</taxon>
        <taxon>Methanocaldococcaceae</taxon>
        <taxon>Methanocaldococcus</taxon>
    </lineage>
</organism>
<accession>A0A832T493</accession>
<reference evidence="1" key="1">
    <citation type="journal article" date="2020" name="bioRxiv">
        <title>A rank-normalized archaeal taxonomy based on genome phylogeny resolves widespread incomplete and uneven classifications.</title>
        <authorList>
            <person name="Rinke C."/>
            <person name="Chuvochina M."/>
            <person name="Mussig A.J."/>
            <person name="Chaumeil P.-A."/>
            <person name="Waite D.W."/>
            <person name="Whitman W.B."/>
            <person name="Parks D.H."/>
            <person name="Hugenholtz P."/>
        </authorList>
    </citation>
    <scope>NUCLEOTIDE SEQUENCE</scope>
    <source>
        <strain evidence="1">UBA8849</strain>
    </source>
</reference>
<dbReference type="Proteomes" id="UP000645676">
    <property type="component" value="Unassembled WGS sequence"/>
</dbReference>
<evidence type="ECO:0000313" key="2">
    <source>
        <dbReference type="Proteomes" id="UP000645676"/>
    </source>
</evidence>